<dbReference type="GO" id="GO:0003723">
    <property type="term" value="F:RNA binding"/>
    <property type="evidence" value="ECO:0007669"/>
    <property type="project" value="InterPro"/>
</dbReference>
<dbReference type="AlphaFoldDB" id="A0AAE0B6W6"/>
<feature type="domain" description="PABC" evidence="9">
    <location>
        <begin position="284"/>
        <end position="361"/>
    </location>
</feature>
<dbReference type="Proteomes" id="UP001281410">
    <property type="component" value="Unassembled WGS sequence"/>
</dbReference>
<dbReference type="PANTHER" id="PTHR47960">
    <property type="entry name" value="DEAD-BOX ATP-DEPENDENT RNA HELICASE 50"/>
    <property type="match status" value="1"/>
</dbReference>
<evidence type="ECO:0000256" key="2">
    <source>
        <dbReference type="ARBA" id="ARBA00022801"/>
    </source>
</evidence>
<dbReference type="InterPro" id="IPR002004">
    <property type="entry name" value="PABP_HYD_C"/>
</dbReference>
<dbReference type="InterPro" id="IPR027417">
    <property type="entry name" value="P-loop_NTPase"/>
</dbReference>
<dbReference type="EMBL" id="JANJYJ010000001">
    <property type="protein sequence ID" value="KAK3230239.1"/>
    <property type="molecule type" value="Genomic_DNA"/>
</dbReference>
<evidence type="ECO:0000259" key="9">
    <source>
        <dbReference type="PROSITE" id="PS51309"/>
    </source>
</evidence>
<dbReference type="PROSITE" id="PS51192">
    <property type="entry name" value="HELICASE_ATP_BIND_1"/>
    <property type="match status" value="1"/>
</dbReference>
<dbReference type="InterPro" id="IPR011545">
    <property type="entry name" value="DEAD/DEAH_box_helicase_dom"/>
</dbReference>
<dbReference type="InterPro" id="IPR014014">
    <property type="entry name" value="RNA_helicase_DEAD_Q_motif"/>
</dbReference>
<dbReference type="PROSITE" id="PS51309">
    <property type="entry name" value="PABC"/>
    <property type="match status" value="1"/>
</dbReference>
<proteinExistence type="predicted"/>
<keyword evidence="11" id="KW-1185">Reference proteome</keyword>
<organism evidence="10 11">
    <name type="scientific">Dipteronia sinensis</name>
    <dbReference type="NCBI Taxonomy" id="43782"/>
    <lineage>
        <taxon>Eukaryota</taxon>
        <taxon>Viridiplantae</taxon>
        <taxon>Streptophyta</taxon>
        <taxon>Embryophyta</taxon>
        <taxon>Tracheophyta</taxon>
        <taxon>Spermatophyta</taxon>
        <taxon>Magnoliopsida</taxon>
        <taxon>eudicotyledons</taxon>
        <taxon>Gunneridae</taxon>
        <taxon>Pentapetalae</taxon>
        <taxon>rosids</taxon>
        <taxon>malvids</taxon>
        <taxon>Sapindales</taxon>
        <taxon>Sapindaceae</taxon>
        <taxon>Hippocastanoideae</taxon>
        <taxon>Acereae</taxon>
        <taxon>Dipteronia</taxon>
    </lineage>
</organism>
<keyword evidence="1" id="KW-0547">Nucleotide-binding</keyword>
<evidence type="ECO:0000256" key="1">
    <source>
        <dbReference type="ARBA" id="ARBA00022741"/>
    </source>
</evidence>
<feature type="compositionally biased region" description="Polar residues" evidence="6">
    <location>
        <begin position="76"/>
        <end position="90"/>
    </location>
</feature>
<comment type="caution">
    <text evidence="10">The sequence shown here is derived from an EMBL/GenBank/DDBJ whole genome shotgun (WGS) entry which is preliminary data.</text>
</comment>
<dbReference type="SUPFAM" id="SSF52540">
    <property type="entry name" value="P-loop containing nucleoside triphosphate hydrolases"/>
    <property type="match status" value="1"/>
</dbReference>
<evidence type="ECO:0000256" key="4">
    <source>
        <dbReference type="ARBA" id="ARBA00022840"/>
    </source>
</evidence>
<keyword evidence="4" id="KW-0067">ATP-binding</keyword>
<dbReference type="SMART" id="SM00517">
    <property type="entry name" value="PolyA"/>
    <property type="match status" value="1"/>
</dbReference>
<feature type="domain" description="Helicase ATP-binding" evidence="7">
    <location>
        <begin position="134"/>
        <end position="318"/>
    </location>
</feature>
<evidence type="ECO:0000313" key="10">
    <source>
        <dbReference type="EMBL" id="KAK3230239.1"/>
    </source>
</evidence>
<dbReference type="InterPro" id="IPR036053">
    <property type="entry name" value="PABP-dom"/>
</dbReference>
<dbReference type="Gene3D" id="3.40.50.300">
    <property type="entry name" value="P-loop containing nucleotide triphosphate hydrolases"/>
    <property type="match status" value="1"/>
</dbReference>
<evidence type="ECO:0000256" key="5">
    <source>
        <dbReference type="PROSITE-ProRule" id="PRU00552"/>
    </source>
</evidence>
<dbReference type="Pfam" id="PF00270">
    <property type="entry name" value="DEAD"/>
    <property type="match status" value="1"/>
</dbReference>
<feature type="region of interest" description="Disordered" evidence="6">
    <location>
        <begin position="29"/>
        <end position="48"/>
    </location>
</feature>
<dbReference type="GO" id="GO:0003724">
    <property type="term" value="F:RNA helicase activity"/>
    <property type="evidence" value="ECO:0007669"/>
    <property type="project" value="InterPro"/>
</dbReference>
<gene>
    <name evidence="10" type="ORF">Dsin_002120</name>
</gene>
<dbReference type="SUPFAM" id="SSF63570">
    <property type="entry name" value="PABC (PABP) domain"/>
    <property type="match status" value="1"/>
</dbReference>
<feature type="region of interest" description="Disordered" evidence="6">
    <location>
        <begin position="66"/>
        <end position="92"/>
    </location>
</feature>
<protein>
    <submittedName>
        <fullName evidence="10">Uncharacterized protein</fullName>
    </submittedName>
</protein>
<keyword evidence="3" id="KW-0347">Helicase</keyword>
<evidence type="ECO:0000259" key="7">
    <source>
        <dbReference type="PROSITE" id="PS51192"/>
    </source>
</evidence>
<feature type="domain" description="DEAD-box RNA helicase Q" evidence="8">
    <location>
        <begin position="103"/>
        <end position="131"/>
    </location>
</feature>
<dbReference type="PROSITE" id="PS51195">
    <property type="entry name" value="Q_MOTIF"/>
    <property type="match status" value="1"/>
</dbReference>
<evidence type="ECO:0000256" key="3">
    <source>
        <dbReference type="ARBA" id="ARBA00022806"/>
    </source>
</evidence>
<reference evidence="10" key="1">
    <citation type="journal article" date="2023" name="Plant J.">
        <title>Genome sequences and population genomics provide insights into the demographic history, inbreeding, and mutation load of two 'living fossil' tree species of Dipteronia.</title>
        <authorList>
            <person name="Feng Y."/>
            <person name="Comes H.P."/>
            <person name="Chen J."/>
            <person name="Zhu S."/>
            <person name="Lu R."/>
            <person name="Zhang X."/>
            <person name="Li P."/>
            <person name="Qiu J."/>
            <person name="Olsen K.M."/>
            <person name="Qiu Y."/>
        </authorList>
    </citation>
    <scope>NUCLEOTIDE SEQUENCE</scope>
    <source>
        <strain evidence="10">NBL</strain>
    </source>
</reference>
<dbReference type="GO" id="GO:0005524">
    <property type="term" value="F:ATP binding"/>
    <property type="evidence" value="ECO:0007669"/>
    <property type="project" value="UniProtKB-KW"/>
</dbReference>
<evidence type="ECO:0000313" key="11">
    <source>
        <dbReference type="Proteomes" id="UP001281410"/>
    </source>
</evidence>
<dbReference type="SMART" id="SM00487">
    <property type="entry name" value="DEXDc"/>
    <property type="match status" value="1"/>
</dbReference>
<dbReference type="GO" id="GO:0016787">
    <property type="term" value="F:hydrolase activity"/>
    <property type="evidence" value="ECO:0007669"/>
    <property type="project" value="UniProtKB-KW"/>
</dbReference>
<dbReference type="InterPro" id="IPR014001">
    <property type="entry name" value="Helicase_ATP-bd"/>
</dbReference>
<evidence type="ECO:0000256" key="6">
    <source>
        <dbReference type="SAM" id="MobiDB-lite"/>
    </source>
</evidence>
<keyword evidence="2" id="KW-0378">Hydrolase</keyword>
<evidence type="ECO:0000259" key="8">
    <source>
        <dbReference type="PROSITE" id="PS51195"/>
    </source>
</evidence>
<name>A0AAE0B6W6_9ROSI</name>
<feature type="short sequence motif" description="Q motif" evidence="5">
    <location>
        <begin position="103"/>
        <end position="131"/>
    </location>
</feature>
<sequence length="365" mass="39728">MKKTGKLLVNLSKFVSSTRSTYPSRLVRPLSTSTTTDRATPFEENRHSKRDSVILEKFRIRKLKGSAKTDAENKPLPNSSNSDIQTQVGSDNEKSCGTAEVVSSFQKLGLREEIIRAAEEMDVFVPSEIQCVGVPAVLDGKSLVLSSGSGSGRTLAWLLPLVQMLRRDEALLAMKPKHPRAIVLCSTEESADQGFRAAKFISHYARLNSLKESGSDSSKTLEDASDAPIGMLVGTPSEVIEHMEEGNICCDDIKYVVLDEADALFDHGFGPTISKIFHPLKDGALKSNKGNQTIFVTSTIAEMLSEQLSSLMEHLEHDNAGKVTAILLEMDQTEVFDVIESTDGLKKKVAEAMNSLHVAASGSRS</sequence>
<accession>A0AAE0B6W6</accession>